<protein>
    <submittedName>
        <fullName evidence="1">Uncharacterized protein</fullName>
    </submittedName>
</protein>
<name>A0ABR2IZQ9_9EUKA</name>
<dbReference type="Proteomes" id="UP001470230">
    <property type="component" value="Unassembled WGS sequence"/>
</dbReference>
<keyword evidence="2" id="KW-1185">Reference proteome</keyword>
<gene>
    <name evidence="1" type="ORF">M9Y10_008621</name>
</gene>
<evidence type="ECO:0000313" key="1">
    <source>
        <dbReference type="EMBL" id="KAK8870734.1"/>
    </source>
</evidence>
<comment type="caution">
    <text evidence="1">The sequence shown here is derived from an EMBL/GenBank/DDBJ whole genome shotgun (WGS) entry which is preliminary data.</text>
</comment>
<dbReference type="EMBL" id="JAPFFF010000014">
    <property type="protein sequence ID" value="KAK8870734.1"/>
    <property type="molecule type" value="Genomic_DNA"/>
</dbReference>
<evidence type="ECO:0000313" key="2">
    <source>
        <dbReference type="Proteomes" id="UP001470230"/>
    </source>
</evidence>
<reference evidence="1 2" key="1">
    <citation type="submission" date="2024-04" db="EMBL/GenBank/DDBJ databases">
        <title>Tritrichomonas musculus Genome.</title>
        <authorList>
            <person name="Alves-Ferreira E."/>
            <person name="Grigg M."/>
            <person name="Lorenzi H."/>
            <person name="Galac M."/>
        </authorList>
    </citation>
    <scope>NUCLEOTIDE SEQUENCE [LARGE SCALE GENOMIC DNA]</scope>
    <source>
        <strain evidence="1 2">EAF2021</strain>
    </source>
</reference>
<organism evidence="1 2">
    <name type="scientific">Tritrichomonas musculus</name>
    <dbReference type="NCBI Taxonomy" id="1915356"/>
    <lineage>
        <taxon>Eukaryota</taxon>
        <taxon>Metamonada</taxon>
        <taxon>Parabasalia</taxon>
        <taxon>Tritrichomonadida</taxon>
        <taxon>Tritrichomonadidae</taxon>
        <taxon>Tritrichomonas</taxon>
    </lineage>
</organism>
<sequence>MDLIDQEDFSDDQKWIMHLRAEEKMTYRQIQVAWAVAHKDTEDEFISPAAIKTCFKRSALALHWQKGQTYGNEPFLSRPDISILKEYISEQCNGSDPVDSTDLLSQALYIRRERQCSAISFLNSINCSNISDELQGEYIDEPVRSWLNGHLQELESS</sequence>
<accession>A0ABR2IZQ9</accession>
<proteinExistence type="predicted"/>